<reference evidence="2 3" key="1">
    <citation type="submission" date="2019-03" db="EMBL/GenBank/DDBJ databases">
        <title>First draft genome of Liparis tanakae, snailfish: a comprehensive survey of snailfish specific genes.</title>
        <authorList>
            <person name="Kim W."/>
            <person name="Song I."/>
            <person name="Jeong J.-H."/>
            <person name="Kim D."/>
            <person name="Kim S."/>
            <person name="Ryu S."/>
            <person name="Song J.Y."/>
            <person name="Lee S.K."/>
        </authorList>
    </citation>
    <scope>NUCLEOTIDE SEQUENCE [LARGE SCALE GENOMIC DNA]</scope>
    <source>
        <tissue evidence="2">Muscle</tissue>
    </source>
</reference>
<gene>
    <name evidence="2" type="ORF">EYF80_045153</name>
</gene>
<proteinExistence type="predicted"/>
<dbReference type="EMBL" id="SRLO01000891">
    <property type="protein sequence ID" value="TNN44644.1"/>
    <property type="molecule type" value="Genomic_DNA"/>
</dbReference>
<name>A0A4Z2FVF0_9TELE</name>
<evidence type="ECO:0000313" key="2">
    <source>
        <dbReference type="EMBL" id="TNN44644.1"/>
    </source>
</evidence>
<feature type="region of interest" description="Disordered" evidence="1">
    <location>
        <begin position="1"/>
        <end position="23"/>
    </location>
</feature>
<dbReference type="Proteomes" id="UP000314294">
    <property type="component" value="Unassembled WGS sequence"/>
</dbReference>
<protein>
    <submittedName>
        <fullName evidence="2">Uncharacterized protein</fullName>
    </submittedName>
</protein>
<keyword evidence="3" id="KW-1185">Reference proteome</keyword>
<comment type="caution">
    <text evidence="2">The sequence shown here is derived from an EMBL/GenBank/DDBJ whole genome shotgun (WGS) entry which is preliminary data.</text>
</comment>
<evidence type="ECO:0000313" key="3">
    <source>
        <dbReference type="Proteomes" id="UP000314294"/>
    </source>
</evidence>
<accession>A0A4Z2FVF0</accession>
<feature type="region of interest" description="Disordered" evidence="1">
    <location>
        <begin position="73"/>
        <end position="93"/>
    </location>
</feature>
<organism evidence="2 3">
    <name type="scientific">Liparis tanakae</name>
    <name type="common">Tanaka's snailfish</name>
    <dbReference type="NCBI Taxonomy" id="230148"/>
    <lineage>
        <taxon>Eukaryota</taxon>
        <taxon>Metazoa</taxon>
        <taxon>Chordata</taxon>
        <taxon>Craniata</taxon>
        <taxon>Vertebrata</taxon>
        <taxon>Euteleostomi</taxon>
        <taxon>Actinopterygii</taxon>
        <taxon>Neopterygii</taxon>
        <taxon>Teleostei</taxon>
        <taxon>Neoteleostei</taxon>
        <taxon>Acanthomorphata</taxon>
        <taxon>Eupercaria</taxon>
        <taxon>Perciformes</taxon>
        <taxon>Cottioidei</taxon>
        <taxon>Cottales</taxon>
        <taxon>Liparidae</taxon>
        <taxon>Liparis</taxon>
    </lineage>
</organism>
<feature type="compositionally biased region" description="Gly residues" evidence="1">
    <location>
        <begin position="83"/>
        <end position="93"/>
    </location>
</feature>
<feature type="compositionally biased region" description="Basic and acidic residues" evidence="1">
    <location>
        <begin position="1"/>
        <end position="14"/>
    </location>
</feature>
<dbReference type="AlphaFoldDB" id="A0A4Z2FVF0"/>
<evidence type="ECO:0000256" key="1">
    <source>
        <dbReference type="SAM" id="MobiDB-lite"/>
    </source>
</evidence>
<sequence length="93" mass="9630">MPNEKSAEICKESRSSGGGSGCGSVVPSWILRSLCGEKAPRLRLRAPAAADPWRSLSGCKVAVGRRRPTTSCYITPESAAGADRGGPGRSGEI</sequence>